<evidence type="ECO:0000259" key="7">
    <source>
        <dbReference type="PROSITE" id="PS50110"/>
    </source>
</evidence>
<dbReference type="InterPro" id="IPR036097">
    <property type="entry name" value="HisK_dim/P_sf"/>
</dbReference>
<dbReference type="Gene3D" id="3.30.565.10">
    <property type="entry name" value="Histidine kinase-like ATPase, C-terminal domain"/>
    <property type="match status" value="1"/>
</dbReference>
<dbReference type="InterPro" id="IPR003661">
    <property type="entry name" value="HisK_dim/P_dom"/>
</dbReference>
<dbReference type="EC" id="2.7.13.3" evidence="2"/>
<evidence type="ECO:0000313" key="9">
    <source>
        <dbReference type="Proteomes" id="UP000325289"/>
    </source>
</evidence>
<dbReference type="SUPFAM" id="SSF52172">
    <property type="entry name" value="CheY-like"/>
    <property type="match status" value="1"/>
</dbReference>
<dbReference type="GO" id="GO:0000155">
    <property type="term" value="F:phosphorelay sensor kinase activity"/>
    <property type="evidence" value="ECO:0007669"/>
    <property type="project" value="InterPro"/>
</dbReference>
<feature type="domain" description="Histidine kinase" evidence="6">
    <location>
        <begin position="392"/>
        <end position="615"/>
    </location>
</feature>
<dbReference type="SUPFAM" id="SSF47384">
    <property type="entry name" value="Homodimeric domain of signal transducing histidine kinase"/>
    <property type="match status" value="1"/>
</dbReference>
<dbReference type="PRINTS" id="PR00344">
    <property type="entry name" value="BCTRLSENSOR"/>
</dbReference>
<name>A0A1I1WXA2_9RHOB</name>
<dbReference type="Gene3D" id="1.10.287.130">
    <property type="match status" value="1"/>
</dbReference>
<keyword evidence="5" id="KW-1133">Transmembrane helix</keyword>
<dbReference type="Pfam" id="PF02518">
    <property type="entry name" value="HATPase_c"/>
    <property type="match status" value="1"/>
</dbReference>
<feature type="transmembrane region" description="Helical" evidence="5">
    <location>
        <begin position="20"/>
        <end position="39"/>
    </location>
</feature>
<keyword evidence="8" id="KW-0418">Kinase</keyword>
<evidence type="ECO:0000259" key="6">
    <source>
        <dbReference type="PROSITE" id="PS50109"/>
    </source>
</evidence>
<evidence type="ECO:0000256" key="3">
    <source>
        <dbReference type="ARBA" id="ARBA00022553"/>
    </source>
</evidence>
<dbReference type="SMART" id="SM00448">
    <property type="entry name" value="REC"/>
    <property type="match status" value="1"/>
</dbReference>
<protein>
    <recommendedName>
        <fullName evidence="2">histidine kinase</fullName>
        <ecNumber evidence="2">2.7.13.3</ecNumber>
    </recommendedName>
</protein>
<dbReference type="InterPro" id="IPR036890">
    <property type="entry name" value="HATPase_C_sf"/>
</dbReference>
<keyword evidence="3 4" id="KW-0597">Phosphoprotein</keyword>
<feature type="transmembrane region" description="Helical" evidence="5">
    <location>
        <begin position="45"/>
        <end position="65"/>
    </location>
</feature>
<feature type="modified residue" description="4-aspartylphosphate" evidence="4">
    <location>
        <position position="693"/>
    </location>
</feature>
<keyword evidence="8" id="KW-0808">Transferase</keyword>
<dbReference type="CDD" id="cd00082">
    <property type="entry name" value="HisKA"/>
    <property type="match status" value="1"/>
</dbReference>
<dbReference type="PANTHER" id="PTHR43065">
    <property type="entry name" value="SENSOR HISTIDINE KINASE"/>
    <property type="match status" value="1"/>
</dbReference>
<dbReference type="OrthoDB" id="9796100at2"/>
<evidence type="ECO:0000256" key="4">
    <source>
        <dbReference type="PROSITE-ProRule" id="PRU00169"/>
    </source>
</evidence>
<dbReference type="Pfam" id="PF00072">
    <property type="entry name" value="Response_reg"/>
    <property type="match status" value="1"/>
</dbReference>
<dbReference type="InterPro" id="IPR004358">
    <property type="entry name" value="Sig_transdc_His_kin-like_C"/>
</dbReference>
<dbReference type="AlphaFoldDB" id="A0A1I1WXA2"/>
<evidence type="ECO:0000256" key="2">
    <source>
        <dbReference type="ARBA" id="ARBA00012438"/>
    </source>
</evidence>
<dbReference type="Pfam" id="PF00512">
    <property type="entry name" value="HisKA"/>
    <property type="match status" value="1"/>
</dbReference>
<proteinExistence type="predicted"/>
<dbReference type="Proteomes" id="UP000325289">
    <property type="component" value="Unassembled WGS sequence"/>
</dbReference>
<dbReference type="PROSITE" id="PS50109">
    <property type="entry name" value="HIS_KIN"/>
    <property type="match status" value="1"/>
</dbReference>
<dbReference type="SMART" id="SM00387">
    <property type="entry name" value="HATPase_c"/>
    <property type="match status" value="1"/>
</dbReference>
<dbReference type="PROSITE" id="PS50110">
    <property type="entry name" value="RESPONSE_REGULATORY"/>
    <property type="match status" value="1"/>
</dbReference>
<evidence type="ECO:0000256" key="1">
    <source>
        <dbReference type="ARBA" id="ARBA00000085"/>
    </source>
</evidence>
<dbReference type="InterPro" id="IPR001789">
    <property type="entry name" value="Sig_transdc_resp-reg_receiver"/>
</dbReference>
<dbReference type="InterPro" id="IPR003594">
    <property type="entry name" value="HATPase_dom"/>
</dbReference>
<feature type="domain" description="Response regulatory" evidence="7">
    <location>
        <begin position="642"/>
        <end position="758"/>
    </location>
</feature>
<dbReference type="Gene3D" id="3.40.50.2300">
    <property type="match status" value="1"/>
</dbReference>
<keyword evidence="5" id="KW-0472">Membrane</keyword>
<sequence length="776" mass="82435">MSEASVLTGKRPVTARSRIAHWAAALLAGVTCFVVSVLVPDRTLSVALISAGAVFTFSGALLGLWRLPARRRAASANVTLEALLADDPAPCLLCTSDFALHFANDAARRNFAADASLPGLLRGRLAHPAALLQRLGEEVARSGRASEDVIVGDGALRVTGRDAGDGLTLWRVEDFSAPPTGEAGVPTLAVGRKGAVLAMNTAARALLGRRVRALSELIPGDAVKDGAIHDIPVATGTARYEFRSISAGPGRSEIALLPAPDTGAVSDILLETLPIALLKVAADGAILAANREARALLELDGIDGVRLGMLFEGLGRPIADWLSDAAEGRGLNRPEFLRLSRAREETFLQVALTRGGGLDLIAVMTDATELKTLEAQFVQSQKMQAIGQLAGGIAHDFNNLLTAISGHCDLLLLRHTRGDQDYDDLVQINQNANRAAALVGQLLAFSRKQPMKAELLDLRETLSDLTHLLNRLVGAQITLELRHEPALPAIRGDRRQLEQVMMNLVVNARDAMPEGGRILVETERLTLSAPLRRDRAMVEPGDYVVVKVTDTGTGIPPDQVRKVFEPFYTTKRSGEGTGLGLSTVYGIIKQTGGFIFLDSEVGKGTTFKLIFPAQSATARRDAAPAAIPARKIRDAADAAEGVVLIVEDEAPVRAFAARGLRLKGLTVIEADSGEAALDILSDPGLSVDLIVSDMIMPGLDGPTWVRQAREDRPETGVIFVSGYAADSLGDSAGDVGNATFLQKPFSLNQLAQAVHDRLRDEDGAMADDQAPVRSGR</sequence>
<dbReference type="SUPFAM" id="SSF55874">
    <property type="entry name" value="ATPase domain of HSP90 chaperone/DNA topoisomerase II/histidine kinase"/>
    <property type="match status" value="1"/>
</dbReference>
<dbReference type="PANTHER" id="PTHR43065:SF42">
    <property type="entry name" value="TWO-COMPONENT SENSOR PPRA"/>
    <property type="match status" value="1"/>
</dbReference>
<keyword evidence="5" id="KW-0812">Transmembrane</keyword>
<reference evidence="8 9" key="1">
    <citation type="submission" date="2016-10" db="EMBL/GenBank/DDBJ databases">
        <authorList>
            <person name="Varghese N."/>
            <person name="Submissions S."/>
        </authorList>
    </citation>
    <scope>NUCLEOTIDE SEQUENCE [LARGE SCALE GENOMIC DNA]</scope>
    <source>
        <strain evidence="9">YIM D21,KCTC 23444,ACCC 10710</strain>
    </source>
</reference>
<gene>
    <name evidence="8" type="ORF">SAMN04515678_105140</name>
</gene>
<dbReference type="EMBL" id="FOMS01000005">
    <property type="protein sequence ID" value="SFD99689.1"/>
    <property type="molecule type" value="Genomic_DNA"/>
</dbReference>
<dbReference type="SMART" id="SM00388">
    <property type="entry name" value="HisKA"/>
    <property type="match status" value="1"/>
</dbReference>
<accession>A0A1I1WXA2</accession>
<comment type="catalytic activity">
    <reaction evidence="1">
        <text>ATP + protein L-histidine = ADP + protein N-phospho-L-histidine.</text>
        <dbReference type="EC" id="2.7.13.3"/>
    </reaction>
</comment>
<organism evidence="8 9">
    <name type="scientific">Roseivivax sediminis</name>
    <dbReference type="NCBI Taxonomy" id="936889"/>
    <lineage>
        <taxon>Bacteria</taxon>
        <taxon>Pseudomonadati</taxon>
        <taxon>Pseudomonadota</taxon>
        <taxon>Alphaproteobacteria</taxon>
        <taxon>Rhodobacterales</taxon>
        <taxon>Roseobacteraceae</taxon>
        <taxon>Roseivivax</taxon>
    </lineage>
</organism>
<evidence type="ECO:0000313" key="8">
    <source>
        <dbReference type="EMBL" id="SFD99689.1"/>
    </source>
</evidence>
<dbReference type="FunFam" id="1.10.287.130:FF:000037">
    <property type="entry name" value="Hybrid sensor histidine kinase/response regulator"/>
    <property type="match status" value="1"/>
</dbReference>
<evidence type="ECO:0000256" key="5">
    <source>
        <dbReference type="SAM" id="Phobius"/>
    </source>
</evidence>
<dbReference type="InterPro" id="IPR011006">
    <property type="entry name" value="CheY-like_superfamily"/>
</dbReference>
<keyword evidence="9" id="KW-1185">Reference proteome</keyword>
<dbReference type="InterPro" id="IPR005467">
    <property type="entry name" value="His_kinase_dom"/>
</dbReference>